<reference evidence="1" key="1">
    <citation type="submission" date="2018-05" db="EMBL/GenBank/DDBJ databases">
        <authorList>
            <person name="Lanie J.A."/>
            <person name="Ng W.-L."/>
            <person name="Kazmierczak K.M."/>
            <person name="Andrzejewski T.M."/>
            <person name="Davidsen T.M."/>
            <person name="Wayne K.J."/>
            <person name="Tettelin H."/>
            <person name="Glass J.I."/>
            <person name="Rusch D."/>
            <person name="Podicherti R."/>
            <person name="Tsui H.-C.T."/>
            <person name="Winkler M.E."/>
        </authorList>
    </citation>
    <scope>NUCLEOTIDE SEQUENCE</scope>
</reference>
<sequence>MAFHRIESVLFKHFTEDLYIGFKCLWQQRPERKAEESSIW</sequence>
<protein>
    <submittedName>
        <fullName evidence="1">Uncharacterized protein</fullName>
    </submittedName>
</protein>
<dbReference type="AlphaFoldDB" id="A0A382V8P6"/>
<accession>A0A382V8P6</accession>
<evidence type="ECO:0000313" key="1">
    <source>
        <dbReference type="EMBL" id="SVD42926.1"/>
    </source>
</evidence>
<dbReference type="EMBL" id="UINC01150073">
    <property type="protein sequence ID" value="SVD42926.1"/>
    <property type="molecule type" value="Genomic_DNA"/>
</dbReference>
<gene>
    <name evidence="1" type="ORF">METZ01_LOCUS395780</name>
</gene>
<proteinExistence type="predicted"/>
<organism evidence="1">
    <name type="scientific">marine metagenome</name>
    <dbReference type="NCBI Taxonomy" id="408172"/>
    <lineage>
        <taxon>unclassified sequences</taxon>
        <taxon>metagenomes</taxon>
        <taxon>ecological metagenomes</taxon>
    </lineage>
</organism>
<name>A0A382V8P6_9ZZZZ</name>
<feature type="non-terminal residue" evidence="1">
    <location>
        <position position="40"/>
    </location>
</feature>